<proteinExistence type="predicted"/>
<gene>
    <name evidence="1" type="ORF">BDN72DRAFT_352509</name>
</gene>
<dbReference type="Proteomes" id="UP000308600">
    <property type="component" value="Unassembled WGS sequence"/>
</dbReference>
<name>A0ACD3BCS5_9AGAR</name>
<keyword evidence="2" id="KW-1185">Reference proteome</keyword>
<sequence>MQRKLSYRKPVPIYIPSPPASPPSSPATTQLVASFLPPHLLGQASPTTLVEGRQQRASEESVLPELPSNWREVITKALETGAPIQLQKQLLSEPQTPQPELEEAISYENAGCVPSSATSSEGKQEGRMLSRIPSTLSKSSGRRARWKAHQSYRPPTPPLPSCRDLPEPDTLILDSFGMPEERCKPSSVLPYAALQSNTSFGTERTMTSLTTSIPSATWSGTASNSSGGLHMDGGLMPIYHVAAPDKRGRRTRKLKRSPTKTAVVSLWDRVGTWGTSVKSKLKRFRRLVVGY</sequence>
<accession>A0ACD3BCS5</accession>
<dbReference type="EMBL" id="ML208261">
    <property type="protein sequence ID" value="TFK75843.1"/>
    <property type="molecule type" value="Genomic_DNA"/>
</dbReference>
<protein>
    <submittedName>
        <fullName evidence="1">Uncharacterized protein</fullName>
    </submittedName>
</protein>
<evidence type="ECO:0000313" key="1">
    <source>
        <dbReference type="EMBL" id="TFK75843.1"/>
    </source>
</evidence>
<evidence type="ECO:0000313" key="2">
    <source>
        <dbReference type="Proteomes" id="UP000308600"/>
    </source>
</evidence>
<reference evidence="1 2" key="1">
    <citation type="journal article" date="2019" name="Nat. Ecol. Evol.">
        <title>Megaphylogeny resolves global patterns of mushroom evolution.</title>
        <authorList>
            <person name="Varga T."/>
            <person name="Krizsan K."/>
            <person name="Foldi C."/>
            <person name="Dima B."/>
            <person name="Sanchez-Garcia M."/>
            <person name="Sanchez-Ramirez S."/>
            <person name="Szollosi G.J."/>
            <person name="Szarkandi J.G."/>
            <person name="Papp V."/>
            <person name="Albert L."/>
            <person name="Andreopoulos W."/>
            <person name="Angelini C."/>
            <person name="Antonin V."/>
            <person name="Barry K.W."/>
            <person name="Bougher N.L."/>
            <person name="Buchanan P."/>
            <person name="Buyck B."/>
            <person name="Bense V."/>
            <person name="Catcheside P."/>
            <person name="Chovatia M."/>
            <person name="Cooper J."/>
            <person name="Damon W."/>
            <person name="Desjardin D."/>
            <person name="Finy P."/>
            <person name="Geml J."/>
            <person name="Haridas S."/>
            <person name="Hughes K."/>
            <person name="Justo A."/>
            <person name="Karasinski D."/>
            <person name="Kautmanova I."/>
            <person name="Kiss B."/>
            <person name="Kocsube S."/>
            <person name="Kotiranta H."/>
            <person name="LaButti K.M."/>
            <person name="Lechner B.E."/>
            <person name="Liimatainen K."/>
            <person name="Lipzen A."/>
            <person name="Lukacs Z."/>
            <person name="Mihaltcheva S."/>
            <person name="Morgado L.N."/>
            <person name="Niskanen T."/>
            <person name="Noordeloos M.E."/>
            <person name="Ohm R.A."/>
            <person name="Ortiz-Santana B."/>
            <person name="Ovrebo C."/>
            <person name="Racz N."/>
            <person name="Riley R."/>
            <person name="Savchenko A."/>
            <person name="Shiryaev A."/>
            <person name="Soop K."/>
            <person name="Spirin V."/>
            <person name="Szebenyi C."/>
            <person name="Tomsovsky M."/>
            <person name="Tulloss R.E."/>
            <person name="Uehling J."/>
            <person name="Grigoriev I.V."/>
            <person name="Vagvolgyi C."/>
            <person name="Papp T."/>
            <person name="Martin F.M."/>
            <person name="Miettinen O."/>
            <person name="Hibbett D.S."/>
            <person name="Nagy L.G."/>
        </authorList>
    </citation>
    <scope>NUCLEOTIDE SEQUENCE [LARGE SCALE GENOMIC DNA]</scope>
    <source>
        <strain evidence="1 2">NL-1719</strain>
    </source>
</reference>
<organism evidence="1 2">
    <name type="scientific">Pluteus cervinus</name>
    <dbReference type="NCBI Taxonomy" id="181527"/>
    <lineage>
        <taxon>Eukaryota</taxon>
        <taxon>Fungi</taxon>
        <taxon>Dikarya</taxon>
        <taxon>Basidiomycota</taxon>
        <taxon>Agaricomycotina</taxon>
        <taxon>Agaricomycetes</taxon>
        <taxon>Agaricomycetidae</taxon>
        <taxon>Agaricales</taxon>
        <taxon>Pluteineae</taxon>
        <taxon>Pluteaceae</taxon>
        <taxon>Pluteus</taxon>
    </lineage>
</organism>